<accession>M7SCI3</accession>
<feature type="region of interest" description="Disordered" evidence="1">
    <location>
        <begin position="644"/>
        <end position="745"/>
    </location>
</feature>
<gene>
    <name evidence="2" type="ORF">UCREL1_9121</name>
</gene>
<dbReference type="AlphaFoldDB" id="M7SCI3"/>
<dbReference type="OrthoDB" id="4638065at2759"/>
<dbReference type="KEGG" id="ela:UCREL1_9121"/>
<dbReference type="Proteomes" id="UP000012174">
    <property type="component" value="Unassembled WGS sequence"/>
</dbReference>
<protein>
    <submittedName>
        <fullName evidence="2">Uncharacterized protein</fullName>
    </submittedName>
</protein>
<evidence type="ECO:0000256" key="1">
    <source>
        <dbReference type="SAM" id="MobiDB-lite"/>
    </source>
</evidence>
<proteinExistence type="predicted"/>
<dbReference type="Gene3D" id="3.60.130.30">
    <property type="match status" value="1"/>
</dbReference>
<keyword evidence="3" id="KW-1185">Reference proteome</keyword>
<dbReference type="eggNOG" id="ENOG502QU1V">
    <property type="taxonomic scope" value="Eukaryota"/>
</dbReference>
<dbReference type="EMBL" id="KB707138">
    <property type="protein sequence ID" value="EMR63919.1"/>
    <property type="molecule type" value="Genomic_DNA"/>
</dbReference>
<sequence length="763" mass="85524">MKPTQPKKQKASQPAQPPRPPRYITEQPMGVRTQEKDKEALQMAVDAYQELIEKPQQDPGTKDPTKVVDPFAAVVGPYPSGTKSDQGPSSKGNEHEQSESSDELDEELAYILNVYQPEVQVNLEQIYPPRPDVMFPMDSMFQGNWPRTDDPTPGATQYSWSTIGFPADRGIDLEDYETDTHIHRREPAIADFAWDIVNIREMQADEIADAGIVETHEERGRTVEIFRVQGRKVAKITFGDCSVSGDESELYSRCEVAKAFEHDLDRAVGSPPDLAVVQRVAARILLARRGQIGGRSLDYWRRATDLAQQELDKNPDLEATVREELEDNNDDKAFTMMLRLVRESMTIELANPYHQSKRDQYAVDNGLFYRVDAEIVMVLDKANNVIAFQLSNAFQTFPKQNIQDEVVKSIDLYSTLQPAPVPDMTRHGLHWVDWLVAHPEFDCRVPQSDPRTAKAGVYRFGLTSSIGDPQGINGPMVAKDTWIHIFNVVTVRRQLRTLRFTALGACSEVSSFLFELLDPQLVRKYREVAATASLRLDNVPFETRRFERDIFTHWAVELNTMANDHKNRSDWHHGLSSLVPLGDFEGGDLLLRDLGLQIVSKPGSVQLLRGHELSHSTSKWTGKQRFVVAGATHDSVRRWVLREKGSPVSGAAPSSSMDSDVEVEQEDVVPENQDLERISWEGGDYSWHARPGGAEDSTDTSADDRWDTSSASDRPLQRTTRTRRAVSGAGAEALGAESTSDADVEDNGDAIALAVALRRHQIN</sequence>
<feature type="compositionally biased region" description="Basic residues" evidence="1">
    <location>
        <begin position="1"/>
        <end position="10"/>
    </location>
</feature>
<dbReference type="HOGENOM" id="CLU_028749_0_0_1"/>
<feature type="compositionally biased region" description="Basic and acidic residues" evidence="1">
    <location>
        <begin position="51"/>
        <end position="66"/>
    </location>
</feature>
<evidence type="ECO:0000313" key="2">
    <source>
        <dbReference type="EMBL" id="EMR63919.1"/>
    </source>
</evidence>
<organism evidence="2 3">
    <name type="scientific">Eutypa lata (strain UCR-EL1)</name>
    <name type="common">Grapevine dieback disease fungus</name>
    <name type="synonym">Eutypa armeniacae</name>
    <dbReference type="NCBI Taxonomy" id="1287681"/>
    <lineage>
        <taxon>Eukaryota</taxon>
        <taxon>Fungi</taxon>
        <taxon>Dikarya</taxon>
        <taxon>Ascomycota</taxon>
        <taxon>Pezizomycotina</taxon>
        <taxon>Sordariomycetes</taxon>
        <taxon>Xylariomycetidae</taxon>
        <taxon>Xylariales</taxon>
        <taxon>Diatrypaceae</taxon>
        <taxon>Eutypa</taxon>
    </lineage>
</organism>
<feature type="compositionally biased region" description="Low complexity" evidence="1">
    <location>
        <begin position="646"/>
        <end position="658"/>
    </location>
</feature>
<name>M7SCI3_EUTLA</name>
<feature type="region of interest" description="Disordered" evidence="1">
    <location>
        <begin position="1"/>
        <end position="105"/>
    </location>
</feature>
<feature type="compositionally biased region" description="Acidic residues" evidence="1">
    <location>
        <begin position="659"/>
        <end position="669"/>
    </location>
</feature>
<feature type="compositionally biased region" description="Polar residues" evidence="1">
    <location>
        <begin position="81"/>
        <end position="91"/>
    </location>
</feature>
<evidence type="ECO:0000313" key="3">
    <source>
        <dbReference type="Proteomes" id="UP000012174"/>
    </source>
</evidence>
<reference evidence="3" key="1">
    <citation type="journal article" date="2013" name="Genome Announc.">
        <title>Draft genome sequence of the grapevine dieback fungus Eutypa lata UCR-EL1.</title>
        <authorList>
            <person name="Blanco-Ulate B."/>
            <person name="Rolshausen P.E."/>
            <person name="Cantu D."/>
        </authorList>
    </citation>
    <scope>NUCLEOTIDE SEQUENCE [LARGE SCALE GENOMIC DNA]</scope>
    <source>
        <strain evidence="3">UCR-EL1</strain>
    </source>
</reference>
<feature type="compositionally biased region" description="Low complexity" evidence="1">
    <location>
        <begin position="725"/>
        <end position="739"/>
    </location>
</feature>